<organism evidence="1 2">
    <name type="scientific">Bacillus velezensis</name>
    <dbReference type="NCBI Taxonomy" id="492670"/>
    <lineage>
        <taxon>Bacteria</taxon>
        <taxon>Bacillati</taxon>
        <taxon>Bacillota</taxon>
        <taxon>Bacilli</taxon>
        <taxon>Bacillales</taxon>
        <taxon>Bacillaceae</taxon>
        <taxon>Bacillus</taxon>
        <taxon>Bacillus amyloliquefaciens group</taxon>
    </lineage>
</organism>
<dbReference type="AlphaFoldDB" id="A0A7W4LS91"/>
<name>A0A7W4LS91_BACVE</name>
<gene>
    <name evidence="1" type="ORF">BACVE_004008</name>
</gene>
<proteinExistence type="predicted"/>
<evidence type="ECO:0000313" key="2">
    <source>
        <dbReference type="Proteomes" id="UP000587477"/>
    </source>
</evidence>
<accession>A0A7W4LS91</accession>
<reference evidence="2" key="1">
    <citation type="submission" date="2020-10" db="EMBL/GenBank/DDBJ databases">
        <title>Complete genome sequence of Bacillus velezensis NST6.</title>
        <authorList>
            <person name="Choi J."/>
        </authorList>
    </citation>
    <scope>NUCLEOTIDE SEQUENCE [LARGE SCALE GENOMIC DNA]</scope>
    <source>
        <strain evidence="2">NST6</strain>
    </source>
</reference>
<evidence type="ECO:0000313" key="1">
    <source>
        <dbReference type="EMBL" id="QOY28966.1"/>
    </source>
</evidence>
<sequence>MLTETDENILKTIPDKATFTFHEATTAPSEGEEFVVSHYRDITVKISGSSTSREIKFFAVDENGEKTEIAGTNKTDFQLGTGTLNTNENWDFDIAGLFKFMVEVISVNGDVTVKGIAVS</sequence>
<dbReference type="Proteomes" id="UP000587477">
    <property type="component" value="Chromosome"/>
</dbReference>
<protein>
    <submittedName>
        <fullName evidence="1">Uncharacterized protein</fullName>
    </submittedName>
</protein>
<dbReference type="EMBL" id="CP063687">
    <property type="protein sequence ID" value="QOY28966.1"/>
    <property type="molecule type" value="Genomic_DNA"/>
</dbReference>